<name>A0A6P4FPG0_DRORH</name>
<organism evidence="2">
    <name type="scientific">Drosophila rhopaloa</name>
    <name type="common">Fruit fly</name>
    <dbReference type="NCBI Taxonomy" id="1041015"/>
    <lineage>
        <taxon>Eukaryota</taxon>
        <taxon>Metazoa</taxon>
        <taxon>Ecdysozoa</taxon>
        <taxon>Arthropoda</taxon>
        <taxon>Hexapoda</taxon>
        <taxon>Insecta</taxon>
        <taxon>Pterygota</taxon>
        <taxon>Neoptera</taxon>
        <taxon>Endopterygota</taxon>
        <taxon>Diptera</taxon>
        <taxon>Brachycera</taxon>
        <taxon>Muscomorpha</taxon>
        <taxon>Ephydroidea</taxon>
        <taxon>Drosophilidae</taxon>
        <taxon>Drosophila</taxon>
        <taxon>Sophophora</taxon>
    </lineage>
</organism>
<gene>
    <name evidence="2" type="primary">LOC108053292</name>
</gene>
<protein>
    <submittedName>
        <fullName evidence="2">Uncharacterized protein LOC108053292</fullName>
    </submittedName>
</protein>
<reference evidence="2" key="1">
    <citation type="submission" date="2025-08" db="UniProtKB">
        <authorList>
            <consortium name="RefSeq"/>
        </authorList>
    </citation>
    <scope>IDENTIFICATION</scope>
</reference>
<dbReference type="RefSeq" id="XP_016991384.1">
    <property type="nucleotide sequence ID" value="XM_017135895.1"/>
</dbReference>
<accession>A0A6P4FPG0</accession>
<dbReference type="AlphaFoldDB" id="A0A6P4FPG0"/>
<proteinExistence type="predicted"/>
<feature type="region of interest" description="Disordered" evidence="1">
    <location>
        <begin position="56"/>
        <end position="91"/>
    </location>
</feature>
<evidence type="ECO:0000313" key="2">
    <source>
        <dbReference type="RefSeq" id="XP_016991384.1"/>
    </source>
</evidence>
<evidence type="ECO:0000256" key="1">
    <source>
        <dbReference type="SAM" id="MobiDB-lite"/>
    </source>
</evidence>
<sequence length="91" mass="10703">MSIRTPEFVLTAVEQNRQSTYTILRTTREAVRNRSDGIKWEDEKAMDRFLASNLERDKLPEDTPLPIYLAHREPRSVSPPSQWDKEMAQEK</sequence>